<dbReference type="InterPro" id="IPR036737">
    <property type="entry name" value="OmpA-like_sf"/>
</dbReference>
<dbReference type="Gene3D" id="3.30.1330.60">
    <property type="entry name" value="OmpA-like domain"/>
    <property type="match status" value="1"/>
</dbReference>
<evidence type="ECO:0000256" key="1">
    <source>
        <dbReference type="PROSITE-ProRule" id="PRU00473"/>
    </source>
</evidence>
<dbReference type="InterPro" id="IPR050330">
    <property type="entry name" value="Bact_OuterMem_StrucFunc"/>
</dbReference>
<keyword evidence="2" id="KW-0732">Signal</keyword>
<dbReference type="PANTHER" id="PTHR30329:SF21">
    <property type="entry name" value="LIPOPROTEIN YIAD-RELATED"/>
    <property type="match status" value="1"/>
</dbReference>
<reference evidence="4" key="1">
    <citation type="submission" date="2023-08" db="EMBL/GenBank/DDBJ databases">
        <authorList>
            <person name="Messyasz A."/>
            <person name="Mannisto M.K."/>
            <person name="Kerkhof L.J."/>
            <person name="Haggblom M."/>
        </authorList>
    </citation>
    <scope>NUCLEOTIDE SEQUENCE</scope>
    <source>
        <strain evidence="4">M8UP39</strain>
    </source>
</reference>
<evidence type="ECO:0000256" key="2">
    <source>
        <dbReference type="SAM" id="SignalP"/>
    </source>
</evidence>
<reference evidence="4" key="2">
    <citation type="journal article" date="2024" name="Environ. Microbiol.">
        <title>Genome analysis and description of Tunturibacter gen. nov. expands the diversity of Terriglobia in tundra soils.</title>
        <authorList>
            <person name="Messyasz A."/>
            <person name="Mannisto M.K."/>
            <person name="Kerkhof L.J."/>
            <person name="Haggblom M.M."/>
        </authorList>
    </citation>
    <scope>NUCLEOTIDE SEQUENCE</scope>
    <source>
        <strain evidence="4">M8UP39</strain>
    </source>
</reference>
<feature type="domain" description="OmpA-like" evidence="3">
    <location>
        <begin position="51"/>
        <end position="167"/>
    </location>
</feature>
<protein>
    <submittedName>
        <fullName evidence="4">OmpA family protein</fullName>
    </submittedName>
</protein>
<dbReference type="RefSeq" id="WP_183788358.1">
    <property type="nucleotide sequence ID" value="NZ_CP132938.1"/>
</dbReference>
<keyword evidence="1" id="KW-0472">Membrane</keyword>
<dbReference type="InterPro" id="IPR006665">
    <property type="entry name" value="OmpA-like"/>
</dbReference>
<name>A0AAU7YXA8_9BACT</name>
<organism evidence="4">
    <name type="scientific">Tunturiibacter gelidiferens</name>
    <dbReference type="NCBI Taxonomy" id="3069689"/>
    <lineage>
        <taxon>Bacteria</taxon>
        <taxon>Pseudomonadati</taxon>
        <taxon>Acidobacteriota</taxon>
        <taxon>Terriglobia</taxon>
        <taxon>Terriglobales</taxon>
        <taxon>Acidobacteriaceae</taxon>
        <taxon>Tunturiibacter</taxon>
    </lineage>
</organism>
<evidence type="ECO:0000313" key="4">
    <source>
        <dbReference type="EMBL" id="XCB20925.1"/>
    </source>
</evidence>
<dbReference type="AlphaFoldDB" id="A0AAU7YXA8"/>
<dbReference type="GO" id="GO:0016020">
    <property type="term" value="C:membrane"/>
    <property type="evidence" value="ECO:0007669"/>
    <property type="project" value="UniProtKB-UniRule"/>
</dbReference>
<dbReference type="CDD" id="cd07185">
    <property type="entry name" value="OmpA_C-like"/>
    <property type="match status" value="1"/>
</dbReference>
<evidence type="ECO:0000259" key="3">
    <source>
        <dbReference type="PROSITE" id="PS51123"/>
    </source>
</evidence>
<dbReference type="SUPFAM" id="SSF103088">
    <property type="entry name" value="OmpA-like"/>
    <property type="match status" value="1"/>
</dbReference>
<dbReference type="PANTHER" id="PTHR30329">
    <property type="entry name" value="STATOR ELEMENT OF FLAGELLAR MOTOR COMPLEX"/>
    <property type="match status" value="1"/>
</dbReference>
<dbReference type="KEGG" id="tgi:RBB81_15190"/>
<dbReference type="EMBL" id="CP132938">
    <property type="protein sequence ID" value="XCB20925.1"/>
    <property type="molecule type" value="Genomic_DNA"/>
</dbReference>
<feature type="signal peptide" evidence="2">
    <location>
        <begin position="1"/>
        <end position="22"/>
    </location>
</feature>
<dbReference type="PROSITE" id="PS51123">
    <property type="entry name" value="OMPA_2"/>
    <property type="match status" value="1"/>
</dbReference>
<gene>
    <name evidence="4" type="ORF">RBB81_15190</name>
</gene>
<proteinExistence type="predicted"/>
<sequence length="167" mass="19227">MKCRLVFVSVTMLLLTSIAVFAQRGTLGSSADVAFWVDYWGKPRVALYGPEEQAFNQNVHEIMFPVNVFDRPLDPNTLNENVQWLKDHPNARFYIDGYASSDGQEGYNLNLSRQRADWVRRALIRKGIAENRIALAVPWGQLYPTCAERDHECWSKNRVVRFVYSAN</sequence>
<accession>A0AAU7YXA8</accession>
<dbReference type="Pfam" id="PF00691">
    <property type="entry name" value="OmpA"/>
    <property type="match status" value="1"/>
</dbReference>
<feature type="chain" id="PRO_5043795572" evidence="2">
    <location>
        <begin position="23"/>
        <end position="167"/>
    </location>
</feature>